<accession>A0A0E1NZ36</accession>
<proteinExistence type="inferred from homology"/>
<evidence type="ECO:0000259" key="10">
    <source>
        <dbReference type="PROSITE" id="PS50928"/>
    </source>
</evidence>
<dbReference type="GeneID" id="57976692"/>
<dbReference type="Pfam" id="PF00528">
    <property type="entry name" value="BPD_transp_1"/>
    <property type="match status" value="1"/>
</dbReference>
<dbReference type="SUPFAM" id="SSF161098">
    <property type="entry name" value="MetI-like"/>
    <property type="match status" value="1"/>
</dbReference>
<dbReference type="KEGG" id="ypa:YPA_1271"/>
<evidence type="ECO:0000256" key="2">
    <source>
        <dbReference type="ARBA" id="ARBA00009047"/>
    </source>
</evidence>
<organism evidence="11 12">
    <name type="scientific">Yersinia pestis bv. Antiqua (strain Antiqua)</name>
    <dbReference type="NCBI Taxonomy" id="360102"/>
    <lineage>
        <taxon>Bacteria</taxon>
        <taxon>Pseudomonadati</taxon>
        <taxon>Pseudomonadota</taxon>
        <taxon>Gammaproteobacteria</taxon>
        <taxon>Enterobacterales</taxon>
        <taxon>Yersiniaceae</taxon>
        <taxon>Yersinia</taxon>
    </lineage>
</organism>
<sequence length="275" mass="30859">MSDSLKFICQRTGFYLLLVVILVFFLLPIYWLVTMSFKTYIDAFAMPPKLWFTPILDNYRQVLGNGDFIRAFGNSLLISLVSTFLCLILGALFAYGLVFFIERKGRAKQFIMSLRYAPVIMLVIPVYYLITKLGMTDNYLVLILVYTVANVPFTILMVTTFFEDIPPEIREAARVDGASEWRVFLSVMLPLARTGLAASGVLTLFFIWNEFQIVLTLSGDSTQTLPVAITSFLTFQGTEWGPLTAAGTLVMLPMLVLGLLVQKHLVRGLTMGGVK</sequence>
<feature type="transmembrane region" description="Helical" evidence="9">
    <location>
        <begin position="76"/>
        <end position="101"/>
    </location>
</feature>
<dbReference type="EMBL" id="CP000308">
    <property type="protein sequence ID" value="ABG13238.1"/>
    <property type="molecule type" value="Genomic_DNA"/>
</dbReference>
<gene>
    <name evidence="11" type="ordered locus">YPA_1271</name>
</gene>
<feature type="transmembrane region" description="Helical" evidence="9">
    <location>
        <begin position="240"/>
        <end position="261"/>
    </location>
</feature>
<evidence type="ECO:0000256" key="4">
    <source>
        <dbReference type="ARBA" id="ARBA00022475"/>
    </source>
</evidence>
<feature type="transmembrane region" description="Helical" evidence="9">
    <location>
        <begin position="12"/>
        <end position="33"/>
    </location>
</feature>
<evidence type="ECO:0000256" key="7">
    <source>
        <dbReference type="ARBA" id="ARBA00022989"/>
    </source>
</evidence>
<comment type="similarity">
    <text evidence="2">Belongs to the binding-protein-dependent transport system permease family. MalFG subfamily.</text>
</comment>
<dbReference type="Proteomes" id="UP000001971">
    <property type="component" value="Chromosome"/>
</dbReference>
<keyword evidence="4" id="KW-1003">Cell membrane</keyword>
<protein>
    <submittedName>
        <fullName evidence="11">Putative binding-protein-dependent transport system, inner membrane component</fullName>
    </submittedName>
</protein>
<evidence type="ECO:0000256" key="1">
    <source>
        <dbReference type="ARBA" id="ARBA00004429"/>
    </source>
</evidence>
<feature type="transmembrane region" description="Helical" evidence="9">
    <location>
        <begin position="113"/>
        <end position="130"/>
    </location>
</feature>
<dbReference type="GO" id="GO:0005886">
    <property type="term" value="C:plasma membrane"/>
    <property type="evidence" value="ECO:0007669"/>
    <property type="project" value="UniProtKB-SubCell"/>
</dbReference>
<dbReference type="PROSITE" id="PS50928">
    <property type="entry name" value="ABC_TM1"/>
    <property type="match status" value="1"/>
</dbReference>
<dbReference type="GO" id="GO:0055085">
    <property type="term" value="P:transmembrane transport"/>
    <property type="evidence" value="ECO:0007669"/>
    <property type="project" value="InterPro"/>
</dbReference>
<dbReference type="PATRIC" id="fig|360102.15.peg.4370"/>
<dbReference type="InterPro" id="IPR035906">
    <property type="entry name" value="MetI-like_sf"/>
</dbReference>
<dbReference type="InterPro" id="IPR050901">
    <property type="entry name" value="BP-dep_ABC_trans_perm"/>
</dbReference>
<dbReference type="PANTHER" id="PTHR32243">
    <property type="entry name" value="MALTOSE TRANSPORT SYSTEM PERMEASE-RELATED"/>
    <property type="match status" value="1"/>
</dbReference>
<keyword evidence="6 9" id="KW-0812">Transmembrane</keyword>
<keyword evidence="8 9" id="KW-0472">Membrane</keyword>
<dbReference type="RefSeq" id="WP_002213186.1">
    <property type="nucleotide sequence ID" value="NC_008150.1"/>
</dbReference>
<dbReference type="PANTHER" id="PTHR32243:SF18">
    <property type="entry name" value="INNER MEMBRANE ABC TRANSPORTER PERMEASE PROTEIN YCJP"/>
    <property type="match status" value="1"/>
</dbReference>
<feature type="transmembrane region" description="Helical" evidence="9">
    <location>
        <begin position="183"/>
        <end position="208"/>
    </location>
</feature>
<evidence type="ECO:0000256" key="3">
    <source>
        <dbReference type="ARBA" id="ARBA00022448"/>
    </source>
</evidence>
<name>A0A0E1NZ36_YERPA</name>
<evidence type="ECO:0000256" key="9">
    <source>
        <dbReference type="RuleBase" id="RU363032"/>
    </source>
</evidence>
<evidence type="ECO:0000256" key="8">
    <source>
        <dbReference type="ARBA" id="ARBA00023136"/>
    </source>
</evidence>
<keyword evidence="3 9" id="KW-0813">Transport</keyword>
<evidence type="ECO:0000313" key="12">
    <source>
        <dbReference type="Proteomes" id="UP000001971"/>
    </source>
</evidence>
<comment type="subcellular location">
    <subcellularLocation>
        <location evidence="1">Cell inner membrane</location>
        <topology evidence="1">Multi-pass membrane protein</topology>
    </subcellularLocation>
    <subcellularLocation>
        <location evidence="9">Cell membrane</location>
        <topology evidence="9">Multi-pass membrane protein</topology>
    </subcellularLocation>
</comment>
<keyword evidence="7 9" id="KW-1133">Transmembrane helix</keyword>
<reference evidence="11 12" key="1">
    <citation type="journal article" date="2006" name="J. Bacteriol.">
        <title>Complete genome sequence of Yersinia pestis strains Antiqua and Nepal516: evidence of gene reduction in an emerging pathogen.</title>
        <authorList>
            <person name="Chain P.S."/>
            <person name="Hu P."/>
            <person name="Malfatti S.A."/>
            <person name="Radnedge L."/>
            <person name="Larimer F."/>
            <person name="Vergez L.M."/>
            <person name="Worsham P."/>
            <person name="Chu M.C."/>
            <person name="Andersen G.L."/>
        </authorList>
    </citation>
    <scope>NUCLEOTIDE SEQUENCE [LARGE SCALE GENOMIC DNA]</scope>
    <source>
        <strain evidence="11 12">Antiqua</strain>
    </source>
</reference>
<feature type="transmembrane region" description="Helical" evidence="9">
    <location>
        <begin position="142"/>
        <end position="162"/>
    </location>
</feature>
<dbReference type="HOGENOM" id="CLU_016047_1_2_6"/>
<dbReference type="AlphaFoldDB" id="A0A0E1NZ36"/>
<evidence type="ECO:0000256" key="6">
    <source>
        <dbReference type="ARBA" id="ARBA00022692"/>
    </source>
</evidence>
<evidence type="ECO:0000256" key="5">
    <source>
        <dbReference type="ARBA" id="ARBA00022519"/>
    </source>
</evidence>
<keyword evidence="5" id="KW-0997">Cell inner membrane</keyword>
<evidence type="ECO:0000313" key="11">
    <source>
        <dbReference type="EMBL" id="ABG13238.1"/>
    </source>
</evidence>
<dbReference type="InterPro" id="IPR000515">
    <property type="entry name" value="MetI-like"/>
</dbReference>
<dbReference type="CDD" id="cd06261">
    <property type="entry name" value="TM_PBP2"/>
    <property type="match status" value="1"/>
</dbReference>
<dbReference type="Gene3D" id="1.10.3720.10">
    <property type="entry name" value="MetI-like"/>
    <property type="match status" value="1"/>
</dbReference>
<feature type="domain" description="ABC transmembrane type-1" evidence="10">
    <location>
        <begin position="72"/>
        <end position="261"/>
    </location>
</feature>